<proteinExistence type="inferred from homology"/>
<dbReference type="CDD" id="cd06558">
    <property type="entry name" value="crotonase-like"/>
    <property type="match status" value="1"/>
</dbReference>
<dbReference type="SUPFAM" id="SSF52096">
    <property type="entry name" value="ClpP/crotonase"/>
    <property type="match status" value="1"/>
</dbReference>
<dbReference type="InterPro" id="IPR014748">
    <property type="entry name" value="Enoyl-CoA_hydra_C"/>
</dbReference>
<accession>A0ABV3WUZ9</accession>
<evidence type="ECO:0000256" key="1">
    <source>
        <dbReference type="ARBA" id="ARBA00005254"/>
    </source>
</evidence>
<reference evidence="4 5" key="1">
    <citation type="submission" date="2024-01" db="EMBL/GenBank/DDBJ databases">
        <title>New evidence supports the origin of RcGTA from prophage.</title>
        <authorList>
            <person name="Xu Y."/>
            <person name="Liu B."/>
            <person name="Chen F."/>
        </authorList>
    </citation>
    <scope>NUCLEOTIDE SEQUENCE [LARGE SCALE GENOMIC DNA]</scope>
    <source>
        <strain evidence="4 5">CBW1107-2</strain>
    </source>
</reference>
<name>A0ABV3WUZ9_9HYPH</name>
<dbReference type="EMBL" id="JAZHFV010000004">
    <property type="protein sequence ID" value="MEX4008508.1"/>
    <property type="molecule type" value="Genomic_DNA"/>
</dbReference>
<dbReference type="InterPro" id="IPR029045">
    <property type="entry name" value="ClpP/crotonase-like_dom_sf"/>
</dbReference>
<dbReference type="Pfam" id="PF00378">
    <property type="entry name" value="ECH_1"/>
    <property type="match status" value="1"/>
</dbReference>
<dbReference type="Gene3D" id="3.90.226.10">
    <property type="entry name" value="2-enoyl-CoA Hydratase, Chain A, domain 1"/>
    <property type="match status" value="1"/>
</dbReference>
<sequence length="257" mass="27081">MTIRSERHGPVTVITIDRPEARNALDVASVRALDEAFATFEADDASTVAVLTGAGERAFCAGADLRGGAMVEDTPARAVFAGTDRSLVVDPGVTKPIIAAVNGFALGGGLELALLCDIRIASSSAQFGLTEVAVGSMPGSGGTQRLPRFVGPGIAMHLALTGERIDAAEALRIGLVTRLCEPASLMDEAMAIALRIDANAPLSVRAVKKAIRSGLDMSLAEGLAFERALFNILRDSEDRQEGRLAFREKRKPAWRGR</sequence>
<dbReference type="InterPro" id="IPR001753">
    <property type="entry name" value="Enoyl-CoA_hydra/iso"/>
</dbReference>
<dbReference type="PANTHER" id="PTHR11941">
    <property type="entry name" value="ENOYL-COA HYDRATASE-RELATED"/>
    <property type="match status" value="1"/>
</dbReference>
<gene>
    <name evidence="4" type="ORF">V1479_14440</name>
</gene>
<comment type="similarity">
    <text evidence="1 3">Belongs to the enoyl-CoA hydratase/isomerase family.</text>
</comment>
<evidence type="ECO:0000256" key="2">
    <source>
        <dbReference type="ARBA" id="ARBA00023239"/>
    </source>
</evidence>
<dbReference type="PANTHER" id="PTHR11941:SF54">
    <property type="entry name" value="ENOYL-COA HYDRATASE, MITOCHONDRIAL"/>
    <property type="match status" value="1"/>
</dbReference>
<protein>
    <submittedName>
        <fullName evidence="4">Enoyl-CoA hydratase-related protein</fullName>
    </submittedName>
</protein>
<dbReference type="PROSITE" id="PS00166">
    <property type="entry name" value="ENOYL_COA_HYDRATASE"/>
    <property type="match status" value="1"/>
</dbReference>
<evidence type="ECO:0000313" key="5">
    <source>
        <dbReference type="Proteomes" id="UP001559025"/>
    </source>
</evidence>
<keyword evidence="2" id="KW-0456">Lyase</keyword>
<dbReference type="InterPro" id="IPR018376">
    <property type="entry name" value="Enoyl-CoA_hyd/isom_CS"/>
</dbReference>
<comment type="caution">
    <text evidence="4">The sequence shown here is derived from an EMBL/GenBank/DDBJ whole genome shotgun (WGS) entry which is preliminary data.</text>
</comment>
<evidence type="ECO:0000313" key="4">
    <source>
        <dbReference type="EMBL" id="MEX4008508.1"/>
    </source>
</evidence>
<organism evidence="4 5">
    <name type="scientific">Neoaquamicrobium sediminum</name>
    <dbReference type="NCBI Taxonomy" id="1849104"/>
    <lineage>
        <taxon>Bacteria</taxon>
        <taxon>Pseudomonadati</taxon>
        <taxon>Pseudomonadota</taxon>
        <taxon>Alphaproteobacteria</taxon>
        <taxon>Hyphomicrobiales</taxon>
        <taxon>Phyllobacteriaceae</taxon>
        <taxon>Neoaquamicrobium</taxon>
    </lineage>
</organism>
<dbReference type="Proteomes" id="UP001559025">
    <property type="component" value="Unassembled WGS sequence"/>
</dbReference>
<dbReference type="Gene3D" id="1.10.12.10">
    <property type="entry name" value="Lyase 2-enoyl-coa Hydratase, Chain A, domain 2"/>
    <property type="match status" value="1"/>
</dbReference>
<evidence type="ECO:0000256" key="3">
    <source>
        <dbReference type="RuleBase" id="RU003707"/>
    </source>
</evidence>
<keyword evidence="5" id="KW-1185">Reference proteome</keyword>
<dbReference type="RefSeq" id="WP_368803519.1">
    <property type="nucleotide sequence ID" value="NZ_JAZHFV010000004.1"/>
</dbReference>